<comment type="function">
    <text evidence="1 11">Binds to the 23S rRNA.</text>
</comment>
<name>A0A075GMC8_9EURY</name>
<dbReference type="AlphaFoldDB" id="A0A075GMC8"/>
<evidence type="ECO:0000256" key="9">
    <source>
        <dbReference type="ARBA" id="ARBA00023274"/>
    </source>
</evidence>
<feature type="binding site" evidence="11">
    <location>
        <position position="77"/>
    </location>
    <ligand>
        <name>Zn(2+)</name>
        <dbReference type="ChEBI" id="CHEBI:29105"/>
    </ligand>
</feature>
<keyword evidence="8 11" id="KW-0689">Ribosomal protein</keyword>
<evidence type="ECO:0000256" key="11">
    <source>
        <dbReference type="HAMAP-Rule" id="MF_00547"/>
    </source>
</evidence>
<keyword evidence="9 11" id="KW-0687">Ribonucleoprotein</keyword>
<dbReference type="FunFam" id="2.20.25.30:FF:000003">
    <property type="entry name" value="50S ribosomal protein L37e"/>
    <property type="match status" value="1"/>
</dbReference>
<proteinExistence type="inferred from homology"/>
<dbReference type="PANTHER" id="PTHR10768">
    <property type="entry name" value="60S RIBOSOMAL PROTEIN L37"/>
    <property type="match status" value="1"/>
</dbReference>
<evidence type="ECO:0000256" key="13">
    <source>
        <dbReference type="SAM" id="MobiDB-lite"/>
    </source>
</evidence>
<dbReference type="GO" id="GO:0006412">
    <property type="term" value="P:translation"/>
    <property type="evidence" value="ECO:0007669"/>
    <property type="project" value="UniProtKB-UniRule"/>
</dbReference>
<dbReference type="PANTHER" id="PTHR10768:SF0">
    <property type="entry name" value="RIBOSOMAL PROTEIN L37"/>
    <property type="match status" value="1"/>
</dbReference>
<dbReference type="InterPro" id="IPR018267">
    <property type="entry name" value="Ribosomal_eL37_CS"/>
</dbReference>
<feature type="binding site" evidence="11">
    <location>
        <position position="59"/>
    </location>
    <ligand>
        <name>Zn(2+)</name>
        <dbReference type="ChEBI" id="CHEBI:29105"/>
    </ligand>
</feature>
<evidence type="ECO:0000256" key="7">
    <source>
        <dbReference type="ARBA" id="ARBA00022884"/>
    </source>
</evidence>
<accession>A0A075GMC8</accession>
<reference evidence="14" key="1">
    <citation type="journal article" date="2014" name="Genome Biol. Evol.">
        <title>Pangenome evidence for extensive interdomain horizontal transfer affecting lineage core and shell genes in uncultured planktonic thaumarchaeota and euryarchaeota.</title>
        <authorList>
            <person name="Deschamps P."/>
            <person name="Zivanovic Y."/>
            <person name="Moreira D."/>
            <person name="Rodriguez-Valera F."/>
            <person name="Lopez-Garcia P."/>
        </authorList>
    </citation>
    <scope>NUCLEOTIDE SEQUENCE</scope>
</reference>
<dbReference type="EMBL" id="KF900731">
    <property type="protein sequence ID" value="AIF05186.1"/>
    <property type="molecule type" value="Genomic_DNA"/>
</dbReference>
<sequence length="97" mass="11016">MRAEPTRFSNWSPPSSPPVRNEKPHNGRAGRRAALGSGEWMSKGTPSMGKRQKSTHIRCRRCGKHSYHKQKHKCASCGYGVTARRRGFGWAKKNRRP</sequence>
<keyword evidence="4 11" id="KW-0699">rRNA-binding</keyword>
<evidence type="ECO:0000256" key="6">
    <source>
        <dbReference type="ARBA" id="ARBA00022833"/>
    </source>
</evidence>
<comment type="cofactor">
    <cofactor evidence="11">
        <name>Zn(2+)</name>
        <dbReference type="ChEBI" id="CHEBI:29105"/>
    </cofactor>
    <text evidence="11">Binds 1 zinc ion per subunit.</text>
</comment>
<evidence type="ECO:0000256" key="1">
    <source>
        <dbReference type="ARBA" id="ARBA00003058"/>
    </source>
</evidence>
<keyword evidence="6 11" id="KW-0862">Zinc</keyword>
<evidence type="ECO:0000256" key="4">
    <source>
        <dbReference type="ARBA" id="ARBA00022730"/>
    </source>
</evidence>
<keyword evidence="3 11" id="KW-0479">Metal-binding</keyword>
<dbReference type="PROSITE" id="PS01077">
    <property type="entry name" value="RIBOSOMAL_L37E"/>
    <property type="match status" value="1"/>
</dbReference>
<keyword evidence="5 11" id="KW-0863">Zinc-finger</keyword>
<dbReference type="Gene3D" id="2.20.25.30">
    <property type="match status" value="1"/>
</dbReference>
<evidence type="ECO:0000256" key="5">
    <source>
        <dbReference type="ARBA" id="ARBA00022771"/>
    </source>
</evidence>
<feature type="zinc finger region" description="C4-type" evidence="11">
    <location>
        <begin position="59"/>
        <end position="77"/>
    </location>
</feature>
<evidence type="ECO:0000256" key="2">
    <source>
        <dbReference type="ARBA" id="ARBA00009805"/>
    </source>
</evidence>
<evidence type="ECO:0000313" key="14">
    <source>
        <dbReference type="EMBL" id="AIF05186.1"/>
    </source>
</evidence>
<organism evidence="14">
    <name type="scientific">uncultured marine group II/III euryarchaeote KM3_180_D08</name>
    <dbReference type="NCBI Taxonomy" id="1457942"/>
    <lineage>
        <taxon>Archaea</taxon>
        <taxon>Methanobacteriati</taxon>
        <taxon>Methanobacteriota</taxon>
        <taxon>environmental samples</taxon>
    </lineage>
</organism>
<feature type="binding site" evidence="11">
    <location>
        <position position="62"/>
    </location>
    <ligand>
        <name>Zn(2+)</name>
        <dbReference type="ChEBI" id="CHEBI:29105"/>
    </ligand>
</feature>
<dbReference type="GO" id="GO:0022625">
    <property type="term" value="C:cytosolic large ribosomal subunit"/>
    <property type="evidence" value="ECO:0007669"/>
    <property type="project" value="TreeGrafter"/>
</dbReference>
<dbReference type="InterPro" id="IPR011332">
    <property type="entry name" value="Ribosomal_zn-bd"/>
</dbReference>
<evidence type="ECO:0000256" key="3">
    <source>
        <dbReference type="ARBA" id="ARBA00022723"/>
    </source>
</evidence>
<dbReference type="Pfam" id="PF01907">
    <property type="entry name" value="Ribosomal_L37e"/>
    <property type="match status" value="1"/>
</dbReference>
<feature type="binding site" evidence="11">
    <location>
        <position position="74"/>
    </location>
    <ligand>
        <name>Zn(2+)</name>
        <dbReference type="ChEBI" id="CHEBI:29105"/>
    </ligand>
</feature>
<dbReference type="InterPro" id="IPR011331">
    <property type="entry name" value="Ribosomal_eL37/eL43"/>
</dbReference>
<gene>
    <name evidence="14" type="primary">RP-L37e</name>
    <name evidence="14" type="synonym">RPL37</name>
    <name evidence="11" type="synonym">rpl37e</name>
</gene>
<protein>
    <recommendedName>
        <fullName evidence="10 11">Large ribosomal subunit protein eL37</fullName>
    </recommendedName>
</protein>
<dbReference type="NCBIfam" id="NF003214">
    <property type="entry name" value="PRK04179.1"/>
    <property type="match status" value="1"/>
</dbReference>
<dbReference type="SUPFAM" id="SSF57829">
    <property type="entry name" value="Zn-binding ribosomal proteins"/>
    <property type="match status" value="1"/>
</dbReference>
<feature type="region of interest" description="Disordered" evidence="13">
    <location>
        <begin position="1"/>
        <end position="57"/>
    </location>
</feature>
<evidence type="ECO:0000256" key="12">
    <source>
        <dbReference type="RuleBase" id="RU000576"/>
    </source>
</evidence>
<keyword evidence="7 11" id="KW-0694">RNA-binding</keyword>
<dbReference type="HAMAP" id="MF_00547">
    <property type="entry name" value="Ribosomal_eL37"/>
    <property type="match status" value="1"/>
</dbReference>
<dbReference type="InterPro" id="IPR001569">
    <property type="entry name" value="Ribosomal_eL37"/>
</dbReference>
<comment type="similarity">
    <text evidence="2 11 12">Belongs to the eukaryotic ribosomal protein eL37 family.</text>
</comment>
<dbReference type="GO" id="GO:0019843">
    <property type="term" value="F:rRNA binding"/>
    <property type="evidence" value="ECO:0007669"/>
    <property type="project" value="UniProtKB-KW"/>
</dbReference>
<dbReference type="GO" id="GO:0003735">
    <property type="term" value="F:structural constituent of ribosome"/>
    <property type="evidence" value="ECO:0007669"/>
    <property type="project" value="InterPro"/>
</dbReference>
<dbReference type="GO" id="GO:0008270">
    <property type="term" value="F:zinc ion binding"/>
    <property type="evidence" value="ECO:0007669"/>
    <property type="project" value="UniProtKB-UniRule"/>
</dbReference>
<evidence type="ECO:0000256" key="8">
    <source>
        <dbReference type="ARBA" id="ARBA00022980"/>
    </source>
</evidence>
<evidence type="ECO:0000256" key="10">
    <source>
        <dbReference type="ARBA" id="ARBA00035225"/>
    </source>
</evidence>
<comment type="function">
    <text evidence="12">Component of the large ribosomal subunit. The ribosome is a large ribonucleoprotein complex responsible for the synthesis of proteins in the cell.</text>
</comment>